<dbReference type="GO" id="GO:0005886">
    <property type="term" value="C:plasma membrane"/>
    <property type="evidence" value="ECO:0007669"/>
    <property type="project" value="UniProtKB-SubCell"/>
</dbReference>
<accession>A0A8S9LR01</accession>
<evidence type="ECO:0000256" key="9">
    <source>
        <dbReference type="ARBA" id="ARBA00023136"/>
    </source>
</evidence>
<name>A0A8S9LR01_BRACR</name>
<evidence type="ECO:0000256" key="8">
    <source>
        <dbReference type="ARBA" id="ARBA00023121"/>
    </source>
</evidence>
<sequence>MENMLGLLRLHVIRGVNLAIRDSKSSDPYVIVRMGRQKLRTRVVKKNLNPEWNEDLTLSISDPVLPIKIVSGFKRSKSLQRLRSFHSEERERKKPKMENMLGLLRLHVIRGVNLAIRDSKSSDPYVIVRMGQQNGKGTRRRNISSETCDTSEQLTREHETPVVGVGDKAVGHKLAPQVYLLPFLHGINLLLKFIPRQLSILRPHGLYHSACLLVHSLTHTASATTSTTTSRHKPSVYPSPSQHILHPHGNPPLRMPYVVTTNASSISDFIA</sequence>
<evidence type="ECO:0000256" key="12">
    <source>
        <dbReference type="SAM" id="MobiDB-lite"/>
    </source>
</evidence>
<feature type="domain" description="C2" evidence="13">
    <location>
        <begin position="1"/>
        <end position="125"/>
    </location>
</feature>
<dbReference type="GO" id="GO:0005096">
    <property type="term" value="F:GTPase activator activity"/>
    <property type="evidence" value="ECO:0007669"/>
    <property type="project" value="UniProtKB-KW"/>
</dbReference>
<dbReference type="PROSITE" id="PS50004">
    <property type="entry name" value="C2"/>
    <property type="match status" value="1"/>
</dbReference>
<dbReference type="GO" id="GO:0008289">
    <property type="term" value="F:lipid binding"/>
    <property type="evidence" value="ECO:0007669"/>
    <property type="project" value="UniProtKB-KW"/>
</dbReference>
<comment type="caution">
    <text evidence="14">The sequence shown here is derived from an EMBL/GenBank/DDBJ whole genome shotgun (WGS) entry which is preliminary data.</text>
</comment>
<keyword evidence="3" id="KW-0343">GTPase activation</keyword>
<evidence type="ECO:0000313" key="15">
    <source>
        <dbReference type="Proteomes" id="UP000712281"/>
    </source>
</evidence>
<evidence type="ECO:0000256" key="11">
    <source>
        <dbReference type="ARBA" id="ARBA00024037"/>
    </source>
</evidence>
<keyword evidence="5" id="KW-0938">Abscisic acid signaling pathway</keyword>
<dbReference type="GO" id="GO:0009738">
    <property type="term" value="P:abscisic acid-activated signaling pathway"/>
    <property type="evidence" value="ECO:0007669"/>
    <property type="project" value="UniProtKB-KW"/>
</dbReference>
<evidence type="ECO:0000256" key="1">
    <source>
        <dbReference type="ARBA" id="ARBA00004123"/>
    </source>
</evidence>
<dbReference type="EMBL" id="QGKW02000276">
    <property type="protein sequence ID" value="KAF2608477.1"/>
    <property type="molecule type" value="Genomic_DNA"/>
</dbReference>
<proteinExistence type="inferred from homology"/>
<keyword evidence="10" id="KW-0539">Nucleus</keyword>
<evidence type="ECO:0000256" key="3">
    <source>
        <dbReference type="ARBA" id="ARBA00022468"/>
    </source>
</evidence>
<dbReference type="InterPro" id="IPR035892">
    <property type="entry name" value="C2_domain_sf"/>
</dbReference>
<dbReference type="AlphaFoldDB" id="A0A8S9LR01"/>
<keyword evidence="4" id="KW-1003">Cell membrane</keyword>
<keyword evidence="9" id="KW-0472">Membrane</keyword>
<gene>
    <name evidence="14" type="ORF">F2Q68_00045944</name>
</gene>
<dbReference type="SMART" id="SM00239">
    <property type="entry name" value="C2"/>
    <property type="match status" value="1"/>
</dbReference>
<dbReference type="Gene3D" id="2.60.40.150">
    <property type="entry name" value="C2 domain"/>
    <property type="match status" value="2"/>
</dbReference>
<dbReference type="SUPFAM" id="SSF49562">
    <property type="entry name" value="C2 domain (Calcium/lipid-binding domain, CaLB)"/>
    <property type="match status" value="2"/>
</dbReference>
<evidence type="ECO:0000256" key="5">
    <source>
        <dbReference type="ARBA" id="ARBA00022682"/>
    </source>
</evidence>
<keyword evidence="8" id="KW-0446">Lipid-binding</keyword>
<dbReference type="PANTHER" id="PTHR45933">
    <property type="entry name" value="PROTEIN C2-DOMAIN ABA-RELATED 4"/>
    <property type="match status" value="1"/>
</dbReference>
<evidence type="ECO:0000256" key="4">
    <source>
        <dbReference type="ARBA" id="ARBA00022475"/>
    </source>
</evidence>
<evidence type="ECO:0000256" key="6">
    <source>
        <dbReference type="ARBA" id="ARBA00022723"/>
    </source>
</evidence>
<keyword evidence="7" id="KW-0106">Calcium</keyword>
<dbReference type="GO" id="GO:0005634">
    <property type="term" value="C:nucleus"/>
    <property type="evidence" value="ECO:0007669"/>
    <property type="project" value="UniProtKB-SubCell"/>
</dbReference>
<keyword evidence="6" id="KW-0479">Metal-binding</keyword>
<dbReference type="GO" id="GO:0046872">
    <property type="term" value="F:metal ion binding"/>
    <property type="evidence" value="ECO:0007669"/>
    <property type="project" value="UniProtKB-KW"/>
</dbReference>
<comment type="similarity">
    <text evidence="11">Belongs to the plant CAR protein family.</text>
</comment>
<protein>
    <recommendedName>
        <fullName evidence="13">C2 domain-containing protein</fullName>
    </recommendedName>
</protein>
<dbReference type="Proteomes" id="UP000712281">
    <property type="component" value="Unassembled WGS sequence"/>
</dbReference>
<evidence type="ECO:0000256" key="2">
    <source>
        <dbReference type="ARBA" id="ARBA00004236"/>
    </source>
</evidence>
<organism evidence="14 15">
    <name type="scientific">Brassica cretica</name>
    <name type="common">Mustard</name>
    <dbReference type="NCBI Taxonomy" id="69181"/>
    <lineage>
        <taxon>Eukaryota</taxon>
        <taxon>Viridiplantae</taxon>
        <taxon>Streptophyta</taxon>
        <taxon>Embryophyta</taxon>
        <taxon>Tracheophyta</taxon>
        <taxon>Spermatophyta</taxon>
        <taxon>Magnoliopsida</taxon>
        <taxon>eudicotyledons</taxon>
        <taxon>Gunneridae</taxon>
        <taxon>Pentapetalae</taxon>
        <taxon>rosids</taxon>
        <taxon>malvids</taxon>
        <taxon>Brassicales</taxon>
        <taxon>Brassicaceae</taxon>
        <taxon>Brassiceae</taxon>
        <taxon>Brassica</taxon>
    </lineage>
</organism>
<evidence type="ECO:0000256" key="7">
    <source>
        <dbReference type="ARBA" id="ARBA00022837"/>
    </source>
</evidence>
<dbReference type="Pfam" id="PF00168">
    <property type="entry name" value="C2"/>
    <property type="match status" value="2"/>
</dbReference>
<dbReference type="PANTHER" id="PTHR45933:SF23">
    <property type="entry name" value="PROTEIN C2-DOMAIN ABA-RELATED 2"/>
    <property type="match status" value="1"/>
</dbReference>
<reference evidence="14" key="1">
    <citation type="submission" date="2019-12" db="EMBL/GenBank/DDBJ databases">
        <title>Genome sequencing and annotation of Brassica cretica.</title>
        <authorList>
            <person name="Studholme D.J."/>
            <person name="Sarris P.F."/>
        </authorList>
    </citation>
    <scope>NUCLEOTIDE SEQUENCE</scope>
    <source>
        <strain evidence="14">PFS-001/15</strain>
        <tissue evidence="14">Leaf</tissue>
    </source>
</reference>
<evidence type="ECO:0000259" key="13">
    <source>
        <dbReference type="PROSITE" id="PS50004"/>
    </source>
</evidence>
<feature type="compositionally biased region" description="Polar residues" evidence="12">
    <location>
        <begin position="144"/>
        <end position="153"/>
    </location>
</feature>
<evidence type="ECO:0000313" key="14">
    <source>
        <dbReference type="EMBL" id="KAF2608477.1"/>
    </source>
</evidence>
<dbReference type="InterPro" id="IPR044562">
    <property type="entry name" value="CAR1-11"/>
</dbReference>
<feature type="region of interest" description="Disordered" evidence="12">
    <location>
        <begin position="136"/>
        <end position="160"/>
    </location>
</feature>
<evidence type="ECO:0000256" key="10">
    <source>
        <dbReference type="ARBA" id="ARBA00023242"/>
    </source>
</evidence>
<comment type="subcellular location">
    <subcellularLocation>
        <location evidence="2">Cell membrane</location>
    </subcellularLocation>
    <subcellularLocation>
        <location evidence="1">Nucleus</location>
    </subcellularLocation>
</comment>
<dbReference type="InterPro" id="IPR000008">
    <property type="entry name" value="C2_dom"/>
</dbReference>